<dbReference type="Gene3D" id="1.10.10.10">
    <property type="entry name" value="Winged helix-like DNA-binding domain superfamily/Winged helix DNA-binding domain"/>
    <property type="match status" value="1"/>
</dbReference>
<keyword evidence="2" id="KW-1185">Reference proteome</keyword>
<protein>
    <submittedName>
        <fullName evidence="1">Uncharacterized protein</fullName>
    </submittedName>
</protein>
<organism evidence="1 2">
    <name type="scientific">Pontibacillus halophilus JSM 076056 = DSM 19796</name>
    <dbReference type="NCBI Taxonomy" id="1385510"/>
    <lineage>
        <taxon>Bacteria</taxon>
        <taxon>Bacillati</taxon>
        <taxon>Bacillota</taxon>
        <taxon>Bacilli</taxon>
        <taxon>Bacillales</taxon>
        <taxon>Bacillaceae</taxon>
        <taxon>Pontibacillus</taxon>
    </lineage>
</organism>
<dbReference type="OrthoDB" id="2697418at2"/>
<evidence type="ECO:0000313" key="2">
    <source>
        <dbReference type="Proteomes" id="UP000030528"/>
    </source>
</evidence>
<dbReference type="STRING" id="1385510.GCA_000425205_02673"/>
<dbReference type="EMBL" id="AVPE01000011">
    <property type="protein sequence ID" value="KGX91155.1"/>
    <property type="molecule type" value="Genomic_DNA"/>
</dbReference>
<dbReference type="SUPFAM" id="SSF46785">
    <property type="entry name" value="Winged helix' DNA-binding domain"/>
    <property type="match status" value="1"/>
</dbReference>
<name>A0A0A5GJ31_9BACI</name>
<comment type="caution">
    <text evidence="1">The sequence shown here is derived from an EMBL/GenBank/DDBJ whole genome shotgun (WGS) entry which is preliminary data.</text>
</comment>
<gene>
    <name evidence="1" type="ORF">N781_04920</name>
</gene>
<dbReference type="AlphaFoldDB" id="A0A0A5GJ31"/>
<dbReference type="InterPro" id="IPR036390">
    <property type="entry name" value="WH_DNA-bd_sf"/>
</dbReference>
<dbReference type="Proteomes" id="UP000030528">
    <property type="component" value="Unassembled WGS sequence"/>
</dbReference>
<proteinExistence type="predicted"/>
<accession>A0A0A5GJ31</accession>
<dbReference type="eggNOG" id="COG1373">
    <property type="taxonomic scope" value="Bacteria"/>
</dbReference>
<sequence length="274" mass="32766">MYRSELREYQTFRTKKEMDERVRGFVQRWKYELSEGNYEVLRFIWRHSVKFPGVSYAKVETIMKGTKKSRSTVVRSIRRFVELGLLTRVETVRANGKRGVNLLVIQPYRNHVEKDDTLPDTVKDTVWTRGEPLRQQASRVLRTVETERIHKETNPNKENIVREANAFNLTYLPSHIPRSFAKVAQPYLTLCEIEEAWKRVVTAYAEVRLYGDLYDYEDSIIEVLKPCLYVWMIGKVKSGFMPYFYGAVREEFRRLVRHQVHNDRDNPYYDWLHE</sequence>
<dbReference type="RefSeq" id="WP_026800988.1">
    <property type="nucleotide sequence ID" value="NZ_AULI01000011.1"/>
</dbReference>
<evidence type="ECO:0000313" key="1">
    <source>
        <dbReference type="EMBL" id="KGX91155.1"/>
    </source>
</evidence>
<reference evidence="1 2" key="1">
    <citation type="submission" date="2013-08" db="EMBL/GenBank/DDBJ databases">
        <authorList>
            <person name="Huang J."/>
            <person name="Wang G."/>
        </authorList>
    </citation>
    <scope>NUCLEOTIDE SEQUENCE [LARGE SCALE GENOMIC DNA]</scope>
    <source>
        <strain evidence="1 2">JSM 076056</strain>
    </source>
</reference>
<dbReference type="InterPro" id="IPR036388">
    <property type="entry name" value="WH-like_DNA-bd_sf"/>
</dbReference>
<dbReference type="Pfam" id="PF13730">
    <property type="entry name" value="HTH_36"/>
    <property type="match status" value="1"/>
</dbReference>